<dbReference type="Proteomes" id="UP001604335">
    <property type="component" value="Unassembled WGS sequence"/>
</dbReference>
<comment type="similarity">
    <text evidence="1 4">Belongs to the PstS family.</text>
</comment>
<protein>
    <recommendedName>
        <fullName evidence="4">Phosphate-binding protein</fullName>
    </recommendedName>
</protein>
<accession>A0ABW7CGL0</accession>
<evidence type="ECO:0000313" key="7">
    <source>
        <dbReference type="Proteomes" id="UP001604335"/>
    </source>
</evidence>
<dbReference type="PANTHER" id="PTHR30570">
    <property type="entry name" value="PERIPLASMIC PHOSPHATE BINDING COMPONENT OF PHOSPHATE ABC TRANSPORTER"/>
    <property type="match status" value="1"/>
</dbReference>
<sequence length="367" mass="38397">MTYSLLRRMTRHAAAGSIAALALSLAACGGAPQAGNSPAAGESPAAGASPAAAEATATVKVDGSSTVFPISEAMAEEFMKVNTNTKVIVGSSGTGGGFKKFCAGETDISNASRPIKGEEIELCKKGNVEYVELPISFDGLSVVVNPKNDFATCLSVDQLKKMWEPAAEGKVKSWKDVDPKFPDKPMTLYGPGTDSGTYDYFTKAITGEEGKSRGDYTPSEDDNVIVQGVSGDEGSLGFFGYAYYEANKDKLKLVEIKGESGKCVAPSAATIADGSYEPLSRPEFIYVRKDALSRPEVKAFVAFQIDAANKQIIADTGYLPLPDEVLTLAKERLEKGVTGSVFGGKAPAGAKLADLLAAEKAGGAEKK</sequence>
<dbReference type="RefSeq" id="WP_393014966.1">
    <property type="nucleotide sequence ID" value="NZ_JAZAQF010000086.1"/>
</dbReference>
<keyword evidence="7" id="KW-1185">Reference proteome</keyword>
<evidence type="ECO:0000256" key="2">
    <source>
        <dbReference type="ARBA" id="ARBA00022448"/>
    </source>
</evidence>
<comment type="caution">
    <text evidence="6">The sequence shown here is derived from an EMBL/GenBank/DDBJ whole genome shotgun (WGS) entry which is preliminary data.</text>
</comment>
<dbReference type="NCBIfam" id="TIGR02136">
    <property type="entry name" value="ptsS_2"/>
    <property type="match status" value="1"/>
</dbReference>
<reference evidence="7" key="1">
    <citation type="journal article" date="2024" name="Algal Res.">
        <title>Biochemical, toxicological and genomic investigation of a high-biomass producing Limnothrix strain isolated from Italian shallow drinking water reservoir.</title>
        <authorList>
            <person name="Simonazzi M."/>
            <person name="Shishido T.K."/>
            <person name="Delbaje E."/>
            <person name="Wahlsten M."/>
            <person name="Fewer D.P."/>
            <person name="Sivonen K."/>
            <person name="Pezzolesi L."/>
            <person name="Pistocchi R."/>
        </authorList>
    </citation>
    <scope>NUCLEOTIDE SEQUENCE [LARGE SCALE GENOMIC DNA]</scope>
    <source>
        <strain evidence="7">LRLZ20PSL1</strain>
    </source>
</reference>
<keyword evidence="2 4" id="KW-0813">Transport</keyword>
<comment type="function">
    <text evidence="4">Involved in the system for phosphate transport across the cytoplasmic membrane.</text>
</comment>
<organism evidence="6 7">
    <name type="scientific">Limnothrix redekei LRLZ20PSL1</name>
    <dbReference type="NCBI Taxonomy" id="3112953"/>
    <lineage>
        <taxon>Bacteria</taxon>
        <taxon>Bacillati</taxon>
        <taxon>Cyanobacteriota</taxon>
        <taxon>Cyanophyceae</taxon>
        <taxon>Pseudanabaenales</taxon>
        <taxon>Pseudanabaenaceae</taxon>
        <taxon>Limnothrix</taxon>
    </lineage>
</organism>
<evidence type="ECO:0000256" key="1">
    <source>
        <dbReference type="ARBA" id="ARBA00008725"/>
    </source>
</evidence>
<dbReference type="EMBL" id="JAZAQF010000086">
    <property type="protein sequence ID" value="MFG3819213.1"/>
    <property type="molecule type" value="Genomic_DNA"/>
</dbReference>
<dbReference type="PROSITE" id="PS51257">
    <property type="entry name" value="PROKAR_LIPOPROTEIN"/>
    <property type="match status" value="1"/>
</dbReference>
<proteinExistence type="inferred from homology"/>
<dbReference type="SUPFAM" id="SSF53850">
    <property type="entry name" value="Periplasmic binding protein-like II"/>
    <property type="match status" value="1"/>
</dbReference>
<feature type="chain" id="PRO_5045000062" description="Phosphate-binding protein" evidence="4">
    <location>
        <begin position="35"/>
        <end position="367"/>
    </location>
</feature>
<feature type="domain" description="PBP" evidence="5">
    <location>
        <begin position="51"/>
        <end position="305"/>
    </location>
</feature>
<dbReference type="CDD" id="cd13654">
    <property type="entry name" value="PBP2_phosphate_like_2"/>
    <property type="match status" value="1"/>
</dbReference>
<evidence type="ECO:0000256" key="3">
    <source>
        <dbReference type="ARBA" id="ARBA00022729"/>
    </source>
</evidence>
<evidence type="ECO:0000256" key="4">
    <source>
        <dbReference type="RuleBase" id="RU367119"/>
    </source>
</evidence>
<name>A0ABW7CGL0_9CYAN</name>
<dbReference type="InterPro" id="IPR011862">
    <property type="entry name" value="Phos-bd"/>
</dbReference>
<evidence type="ECO:0000259" key="5">
    <source>
        <dbReference type="Pfam" id="PF12849"/>
    </source>
</evidence>
<keyword evidence="3 4" id="KW-0732">Signal</keyword>
<dbReference type="PANTHER" id="PTHR30570:SF1">
    <property type="entry name" value="PHOSPHATE-BINDING PROTEIN PSTS"/>
    <property type="match status" value="1"/>
</dbReference>
<feature type="signal peptide" evidence="4">
    <location>
        <begin position="1"/>
        <end position="34"/>
    </location>
</feature>
<dbReference type="Gene3D" id="3.40.190.10">
    <property type="entry name" value="Periplasmic binding protein-like II"/>
    <property type="match status" value="2"/>
</dbReference>
<dbReference type="InterPro" id="IPR024370">
    <property type="entry name" value="PBP_domain"/>
</dbReference>
<keyword evidence="4" id="KW-0592">Phosphate transport</keyword>
<gene>
    <name evidence="6" type="ORF">VPK24_16330</name>
</gene>
<dbReference type="InterPro" id="IPR050811">
    <property type="entry name" value="Phosphate_ABC_transporter"/>
</dbReference>
<dbReference type="Pfam" id="PF12849">
    <property type="entry name" value="PBP_like_2"/>
    <property type="match status" value="1"/>
</dbReference>
<evidence type="ECO:0000313" key="6">
    <source>
        <dbReference type="EMBL" id="MFG3819213.1"/>
    </source>
</evidence>